<reference evidence="1" key="1">
    <citation type="submission" date="2015-03" db="EMBL/GenBank/DDBJ databases">
        <title>MIGS Cultured Bacterial/Archaeal sample from Brevibacillus laterosporus.</title>
        <authorList>
            <person name="Zeng D."/>
            <person name="Zhu L."/>
            <person name="Dong G."/>
            <person name="Ye W."/>
            <person name="Ren D."/>
            <person name="Wu L."/>
            <person name="Xu J."/>
            <person name="Li G."/>
            <person name="Guo L."/>
        </authorList>
    </citation>
    <scope>NUCLEOTIDE SEQUENCE</scope>
    <source>
        <strain evidence="1">B9</strain>
        <plasmid evidence="1">unnamed1</plasmid>
    </source>
</reference>
<proteinExistence type="predicted"/>
<sequence length="91" mass="11014">MPLIDFLHLLVYVPFFKPDEDQITKNIKKIKTLSWYKGLLEHEEYRSLIIYNKDVRTVIGQFKTEKLTQQNYQMKCQRKLVAILNKRLSLR</sequence>
<name>A0A0F7C134_BRELA</name>
<keyword evidence="1" id="KW-0614">Plasmid</keyword>
<organism evidence="1">
    <name type="scientific">Brevibacillus laterosporus</name>
    <name type="common">Bacillus laterosporus</name>
    <dbReference type="NCBI Taxonomy" id="1465"/>
    <lineage>
        <taxon>Bacteria</taxon>
        <taxon>Bacillati</taxon>
        <taxon>Bacillota</taxon>
        <taxon>Bacilli</taxon>
        <taxon>Bacillales</taxon>
        <taxon>Paenibacillaceae</taxon>
        <taxon>Brevibacillus</taxon>
    </lineage>
</organism>
<dbReference type="RefSeq" id="WP_031414217.1">
    <property type="nucleotide sequence ID" value="NZ_CP011075.1"/>
</dbReference>
<accession>A0A0F7C134</accession>
<dbReference type="EMBL" id="CP011075">
    <property type="protein sequence ID" value="AKF95207.1"/>
    <property type="molecule type" value="Genomic_DNA"/>
</dbReference>
<protein>
    <submittedName>
        <fullName evidence="1">Uncharacterized protein</fullName>
    </submittedName>
</protein>
<evidence type="ECO:0000313" key="1">
    <source>
        <dbReference type="EMBL" id="AKF95207.1"/>
    </source>
</evidence>
<geneLocation type="plasmid" evidence="1">
    <name>unnamed1</name>
</geneLocation>
<dbReference type="AlphaFoldDB" id="A0A0F7C134"/>
<gene>
    <name evidence="1" type="ORF">EX87_16325</name>
</gene>